<gene>
    <name evidence="7" type="ordered locus">BTH_II0516</name>
</gene>
<dbReference type="Proteomes" id="UP000001930">
    <property type="component" value="Chromosome II"/>
</dbReference>
<evidence type="ECO:0000313" key="7">
    <source>
        <dbReference type="EMBL" id="ABC35450.1"/>
    </source>
</evidence>
<dbReference type="GO" id="GO:0020037">
    <property type="term" value="F:heme binding"/>
    <property type="evidence" value="ECO:0007669"/>
    <property type="project" value="InterPro"/>
</dbReference>
<keyword evidence="2 7" id="KW-0575">Peroxidase</keyword>
<dbReference type="GO" id="GO:0046872">
    <property type="term" value="F:metal ion binding"/>
    <property type="evidence" value="ECO:0007669"/>
    <property type="project" value="UniProtKB-KW"/>
</dbReference>
<evidence type="ECO:0000256" key="2">
    <source>
        <dbReference type="ARBA" id="ARBA00022559"/>
    </source>
</evidence>
<evidence type="ECO:0000256" key="5">
    <source>
        <dbReference type="ARBA" id="ARBA00023004"/>
    </source>
</evidence>
<evidence type="ECO:0000256" key="1">
    <source>
        <dbReference type="ARBA" id="ARBA00001970"/>
    </source>
</evidence>
<dbReference type="PROSITE" id="PS51404">
    <property type="entry name" value="DYP_PEROXIDASE"/>
    <property type="match status" value="1"/>
</dbReference>
<dbReference type="GO" id="GO:0005829">
    <property type="term" value="C:cytosol"/>
    <property type="evidence" value="ECO:0007669"/>
    <property type="project" value="TreeGrafter"/>
</dbReference>
<evidence type="ECO:0000256" key="4">
    <source>
        <dbReference type="ARBA" id="ARBA00023002"/>
    </source>
</evidence>
<keyword evidence="8" id="KW-1185">Reference proteome</keyword>
<dbReference type="GO" id="GO:0004601">
    <property type="term" value="F:peroxidase activity"/>
    <property type="evidence" value="ECO:0007669"/>
    <property type="project" value="UniProtKB-KW"/>
</dbReference>
<dbReference type="PANTHER" id="PTHR30521:SF0">
    <property type="entry name" value="DYP-TYPE PEROXIDASE FAMILY PROTEIN"/>
    <property type="match status" value="1"/>
</dbReference>
<comment type="cofactor">
    <cofactor evidence="1">
        <name>heme b</name>
        <dbReference type="ChEBI" id="CHEBI:60344"/>
    </cofactor>
</comment>
<evidence type="ECO:0000256" key="3">
    <source>
        <dbReference type="ARBA" id="ARBA00022723"/>
    </source>
</evidence>
<dbReference type="AlphaFoldDB" id="Q2T7Y3"/>
<dbReference type="InterPro" id="IPR048328">
    <property type="entry name" value="Dyp_perox_C"/>
</dbReference>
<dbReference type="EMBL" id="CP000085">
    <property type="protein sequence ID" value="ABC35450.1"/>
    <property type="molecule type" value="Genomic_DNA"/>
</dbReference>
<sequence length="485" mass="52985">MSEWNESERSLAREAILAAVSHCCNVRRMDVADSIRAMRGVAARRVRRGRNAWVNIGARRASRLRRAGVSAAWAHAHAANAHVADAHVADAHVAGGMRPSTYPGRNCRCGRAPAGQVSSARVRVARARSGRSVGRASGHHVPVPGAVRTEARRTGMSRTRLFRRRRLPDGHVPTLWDNPTSPCRTEHCIEETMSDFQPGILAPIPAASRYLSFRISRPEHAASVLAALRDAVDGVDTVIGIGPTLVQALDKKIDGLKEFPELSVPGAPVPSTPAALWVWLRADDPGAATVRSRDIERLVAPAFELDAAANAFRYADDRDLSGYEDGTENPEGDEALEVAFVSGKGAGLDGASFVAVQQWVHDFGKMREIPGDEMDRVIGRRKDDNEELEDAPAYAHVKRTEQESFTPEAKVLRRSSPWADERRAGLYFVAFGHSFRAFEVQMRRMIGATDGVHDGLFRFTQPITGSFFWCPPVKGGKLDLSALGL</sequence>
<protein>
    <submittedName>
        <fullName evidence="7">Dyp-type peroxidase family protein</fullName>
    </submittedName>
</protein>
<dbReference type="Pfam" id="PF20628">
    <property type="entry name" value="Dyp_perox_C"/>
    <property type="match status" value="1"/>
</dbReference>
<proteinExistence type="predicted"/>
<organism evidence="7 8">
    <name type="scientific">Burkholderia thailandensis (strain ATCC 700388 / DSM 13276 / CCUG 48851 / CIP 106301 / E264)</name>
    <dbReference type="NCBI Taxonomy" id="271848"/>
    <lineage>
        <taxon>Bacteria</taxon>
        <taxon>Pseudomonadati</taxon>
        <taxon>Pseudomonadota</taxon>
        <taxon>Betaproteobacteria</taxon>
        <taxon>Burkholderiales</taxon>
        <taxon>Burkholderiaceae</taxon>
        <taxon>Burkholderia</taxon>
        <taxon>pseudomallei group</taxon>
    </lineage>
</organism>
<keyword evidence="3" id="KW-0479">Metal-binding</keyword>
<dbReference type="NCBIfam" id="TIGR01413">
    <property type="entry name" value="Dyp_perox_fam"/>
    <property type="match status" value="1"/>
</dbReference>
<dbReference type="InterPro" id="IPR006314">
    <property type="entry name" value="Dyp_peroxidase"/>
</dbReference>
<dbReference type="KEGG" id="bte:BTH_II0516"/>
<keyword evidence="5" id="KW-0408">Iron</keyword>
<feature type="domain" description="Dyp-type peroxidase C-terminal" evidence="6">
    <location>
        <begin position="316"/>
        <end position="473"/>
    </location>
</feature>
<dbReference type="PANTHER" id="PTHR30521">
    <property type="entry name" value="DEFERROCHELATASE/PEROXIDASE"/>
    <property type="match status" value="1"/>
</dbReference>
<dbReference type="SUPFAM" id="SSF54909">
    <property type="entry name" value="Dimeric alpha+beta barrel"/>
    <property type="match status" value="1"/>
</dbReference>
<name>Q2T7Y3_BURTA</name>
<evidence type="ECO:0000313" key="8">
    <source>
        <dbReference type="Proteomes" id="UP000001930"/>
    </source>
</evidence>
<evidence type="ECO:0000259" key="6">
    <source>
        <dbReference type="Pfam" id="PF20628"/>
    </source>
</evidence>
<dbReference type="HOGENOM" id="CLU_044178_3_1_4"/>
<keyword evidence="4" id="KW-0560">Oxidoreductase</keyword>
<accession>Q2T7Y3</accession>
<reference evidence="7 8" key="1">
    <citation type="journal article" date="2005" name="BMC Genomics">
        <title>Bacterial genome adaptation to niches: divergence of the potential virulence genes in three Burkholderia species of different survival strategies.</title>
        <authorList>
            <person name="Kim H.S."/>
            <person name="Schell M.A."/>
            <person name="Yu Y."/>
            <person name="Ulrich R.L."/>
            <person name="Sarria S.H."/>
            <person name="Nierman W.C."/>
            <person name="DeShazer D."/>
        </authorList>
    </citation>
    <scope>NUCLEOTIDE SEQUENCE [LARGE SCALE GENOMIC DNA]</scope>
    <source>
        <strain evidence="8">ATCC 700388 / DSM 13276 / CCUG 48851 / CIP 106301 / E264</strain>
    </source>
</reference>
<dbReference type="InterPro" id="IPR011008">
    <property type="entry name" value="Dimeric_a/b-barrel"/>
</dbReference>